<keyword evidence="14" id="KW-0472">Membrane</keyword>
<name>A0A922HZB6_DERFA</name>
<dbReference type="AlphaFoldDB" id="A0A922HZB6"/>
<dbReference type="InterPro" id="IPR018483">
    <property type="entry name" value="Carb_kinase_FGGY_CS"/>
</dbReference>
<dbReference type="GO" id="GO:0004370">
    <property type="term" value="F:glycerol kinase activity"/>
    <property type="evidence" value="ECO:0007669"/>
    <property type="project" value="UniProtKB-EC"/>
</dbReference>
<proteinExistence type="inferred from homology"/>
<evidence type="ECO:0000259" key="16">
    <source>
        <dbReference type="Pfam" id="PF02782"/>
    </source>
</evidence>
<evidence type="ECO:0000256" key="5">
    <source>
        <dbReference type="ARBA" id="ARBA00022741"/>
    </source>
</evidence>
<evidence type="ECO:0000259" key="15">
    <source>
        <dbReference type="Pfam" id="PF00370"/>
    </source>
</evidence>
<protein>
    <recommendedName>
        <fullName evidence="11">Probable glycerol kinase</fullName>
        <ecNumber evidence="3">2.7.1.30</ecNumber>
    </recommendedName>
    <alternativeName>
        <fullName evidence="9">ATP:glycerol 3-phosphotransferase</fullName>
    </alternativeName>
</protein>
<dbReference type="Proteomes" id="UP000790347">
    <property type="component" value="Unassembled WGS sequence"/>
</dbReference>
<evidence type="ECO:0000256" key="10">
    <source>
        <dbReference type="ARBA" id="ARBA00052101"/>
    </source>
</evidence>
<accession>A0A922HZB6</accession>
<evidence type="ECO:0000256" key="9">
    <source>
        <dbReference type="ARBA" id="ARBA00043149"/>
    </source>
</evidence>
<keyword evidence="4 12" id="KW-0808">Transferase</keyword>
<dbReference type="GO" id="GO:0005524">
    <property type="term" value="F:ATP binding"/>
    <property type="evidence" value="ECO:0007669"/>
    <property type="project" value="UniProtKB-KW"/>
</dbReference>
<comment type="similarity">
    <text evidence="2 12">Belongs to the FGGY kinase family.</text>
</comment>
<dbReference type="PROSITE" id="PS00445">
    <property type="entry name" value="FGGY_KINASES_2"/>
    <property type="match status" value="1"/>
</dbReference>
<evidence type="ECO:0000256" key="12">
    <source>
        <dbReference type="RuleBase" id="RU003733"/>
    </source>
</evidence>
<dbReference type="GO" id="GO:0005739">
    <property type="term" value="C:mitochondrion"/>
    <property type="evidence" value="ECO:0007669"/>
    <property type="project" value="TreeGrafter"/>
</dbReference>
<reference evidence="17" key="2">
    <citation type="journal article" date="2022" name="Res Sq">
        <title>Comparative Genomics Reveals Insights into the Divergent Evolution of Astigmatic Mites and Household Pest Adaptations.</title>
        <authorList>
            <person name="Xiong Q."/>
            <person name="Wan A.T.-Y."/>
            <person name="Liu X.-Y."/>
            <person name="Fung C.S.-H."/>
            <person name="Xiao X."/>
            <person name="Malainual N."/>
            <person name="Hou J."/>
            <person name="Wang L."/>
            <person name="Wang M."/>
            <person name="Yang K."/>
            <person name="Cui Y."/>
            <person name="Leung E."/>
            <person name="Nong W."/>
            <person name="Shin S.-K."/>
            <person name="Au S."/>
            <person name="Jeong K.Y."/>
            <person name="Chew F.T."/>
            <person name="Hui J."/>
            <person name="Leung T.F."/>
            <person name="Tungtrongchitr A."/>
            <person name="Zhong N."/>
            <person name="Liu Z."/>
            <person name="Tsui S."/>
        </authorList>
    </citation>
    <scope>NUCLEOTIDE SEQUENCE</scope>
    <source>
        <strain evidence="17">Derf</strain>
        <tissue evidence="17">Whole organism</tissue>
    </source>
</reference>
<feature type="compositionally biased region" description="Low complexity" evidence="13">
    <location>
        <begin position="699"/>
        <end position="727"/>
    </location>
</feature>
<dbReference type="GO" id="GO:0006071">
    <property type="term" value="P:glycerol metabolic process"/>
    <property type="evidence" value="ECO:0007669"/>
    <property type="project" value="UniProtKB-KW"/>
</dbReference>
<feature type="region of interest" description="Disordered" evidence="13">
    <location>
        <begin position="699"/>
        <end position="734"/>
    </location>
</feature>
<evidence type="ECO:0000256" key="14">
    <source>
        <dbReference type="SAM" id="Phobius"/>
    </source>
</evidence>
<keyword evidence="6 12" id="KW-0418">Kinase</keyword>
<keyword evidence="14" id="KW-0812">Transmembrane</keyword>
<feature type="domain" description="Carbohydrate kinase FGGY C-terminal" evidence="16">
    <location>
        <begin position="434"/>
        <end position="628"/>
    </location>
</feature>
<dbReference type="InterPro" id="IPR043129">
    <property type="entry name" value="ATPase_NBD"/>
</dbReference>
<keyword evidence="5" id="KW-0547">Nucleotide-binding</keyword>
<dbReference type="InterPro" id="IPR018484">
    <property type="entry name" value="FGGY_N"/>
</dbReference>
<dbReference type="PANTHER" id="PTHR10196:SF69">
    <property type="entry name" value="GLYCEROL KINASE"/>
    <property type="match status" value="1"/>
</dbReference>
<dbReference type="PANTHER" id="PTHR10196">
    <property type="entry name" value="SUGAR KINASE"/>
    <property type="match status" value="1"/>
</dbReference>
<keyword evidence="18" id="KW-1185">Reference proteome</keyword>
<evidence type="ECO:0000256" key="11">
    <source>
        <dbReference type="ARBA" id="ARBA00071571"/>
    </source>
</evidence>
<dbReference type="InterPro" id="IPR018485">
    <property type="entry name" value="FGGY_C"/>
</dbReference>
<dbReference type="PROSITE" id="PS00933">
    <property type="entry name" value="FGGY_KINASES_1"/>
    <property type="match status" value="1"/>
</dbReference>
<dbReference type="GO" id="GO:0006641">
    <property type="term" value="P:triglyceride metabolic process"/>
    <property type="evidence" value="ECO:0007669"/>
    <property type="project" value="TreeGrafter"/>
</dbReference>
<feature type="transmembrane region" description="Helical" evidence="14">
    <location>
        <begin position="792"/>
        <end position="813"/>
    </location>
</feature>
<gene>
    <name evidence="17" type="ORF">DERF_008125</name>
</gene>
<feature type="domain" description="Carbohydrate kinase FGGY N-terminal" evidence="15">
    <location>
        <begin position="178"/>
        <end position="424"/>
    </location>
</feature>
<evidence type="ECO:0000256" key="13">
    <source>
        <dbReference type="SAM" id="MobiDB-lite"/>
    </source>
</evidence>
<dbReference type="Pfam" id="PF02782">
    <property type="entry name" value="FGGY_C"/>
    <property type="match status" value="1"/>
</dbReference>
<comment type="pathway">
    <text evidence="1">Polyol metabolism; glycerol degradation via glycerol kinase pathway; sn-glycerol 3-phosphate from glycerol: step 1/1.</text>
</comment>
<evidence type="ECO:0000256" key="4">
    <source>
        <dbReference type="ARBA" id="ARBA00022679"/>
    </source>
</evidence>
<dbReference type="EC" id="2.7.1.30" evidence="3"/>
<reference evidence="17" key="1">
    <citation type="submission" date="2013-05" db="EMBL/GenBank/DDBJ databases">
        <authorList>
            <person name="Yim A.K.Y."/>
            <person name="Chan T.F."/>
            <person name="Ji K.M."/>
            <person name="Liu X.Y."/>
            <person name="Zhou J.W."/>
            <person name="Li R.Q."/>
            <person name="Yang K.Y."/>
            <person name="Li J."/>
            <person name="Li M."/>
            <person name="Law P.T.W."/>
            <person name="Wu Y.L."/>
            <person name="Cai Z.L."/>
            <person name="Qin H."/>
            <person name="Bao Y."/>
            <person name="Leung R.K.K."/>
            <person name="Ng P.K.S."/>
            <person name="Zou J."/>
            <person name="Zhong X.J."/>
            <person name="Ran P.X."/>
            <person name="Zhong N.S."/>
            <person name="Liu Z.G."/>
            <person name="Tsui S.K.W."/>
        </authorList>
    </citation>
    <scope>NUCLEOTIDE SEQUENCE</scope>
    <source>
        <strain evidence="17">Derf</strain>
        <tissue evidence="17">Whole organism</tissue>
    </source>
</reference>
<organism evidence="17 18">
    <name type="scientific">Dermatophagoides farinae</name>
    <name type="common">American house dust mite</name>
    <dbReference type="NCBI Taxonomy" id="6954"/>
    <lineage>
        <taxon>Eukaryota</taxon>
        <taxon>Metazoa</taxon>
        <taxon>Ecdysozoa</taxon>
        <taxon>Arthropoda</taxon>
        <taxon>Chelicerata</taxon>
        <taxon>Arachnida</taxon>
        <taxon>Acari</taxon>
        <taxon>Acariformes</taxon>
        <taxon>Sarcoptiformes</taxon>
        <taxon>Astigmata</taxon>
        <taxon>Psoroptidia</taxon>
        <taxon>Analgoidea</taxon>
        <taxon>Pyroglyphidae</taxon>
        <taxon>Dermatophagoidinae</taxon>
        <taxon>Dermatophagoides</taxon>
    </lineage>
</organism>
<dbReference type="FunFam" id="3.30.420.40:FF:000177">
    <property type="entry name" value="Glycerol kinase"/>
    <property type="match status" value="1"/>
</dbReference>
<evidence type="ECO:0000256" key="6">
    <source>
        <dbReference type="ARBA" id="ARBA00022777"/>
    </source>
</evidence>
<sequence>MNGDHIHMKCDHHSFSSICSIMHDYNIIKIDHSCDYIDFVACAEEYIGNIYRIALVSAFSGCLLFVGKIEEEEEAYTSRKKNKIHSSNEQTSFIHHHDDDDVTDKIFIGNNHHHHHSSFITKSSSLPNQPSLNGQNMSYSSSIILEAEDDHHHGRHQTNHNHHHHENGDTIIRSNRLVAAIDQGTSSSRFLVFSTETGELVTYHQIEIKKIYPNEGWVEQDPAEILSSVTRCIDVVAKKLPELGFQISDIRCVGVTNQRESTILWERTTGKALYNSIVWLDNRTSDLVETVIDRVPGRDMNWLKSKTGLPISTYFSALKIKWLIKNVAEVRRSMLAGTLMFGTIDSWLLWNLTGKHLTDVTNASRTLLMDLETLEWDAWLCDFFQDSNLDSTRNKAIQFNIQNGPLRSIPITGVIGDQNAALVGQKCLSIGQIKVTYGTGAFLMQNIGPGPLHGAYKNVPEEARHKLLTTVAFKLGDEMAWYALEGSIAIAGAAITWLRDNLELIDNYGQVEDLARMDSNSGGLYFVPAFQGLYAPYWDAYASGLIIGISQFTRKSHLVRATLEGVAYQTNDILCLMRNGLNYGIRVDGGMSSNDLLCQILSNVTGNLILRAKMAESTAFGAALVASHHCGLWERLLKADHNHQQLQINDDILATNFNNNNQSAMNNGKICNGNISNKLQPQQDSTFDHIKRQLSSFLSSSSSSSSTTTTTTTSLSPSSTLSSSSTSQPPKSTAQLLCEPINETMKLQYDLFRPELDEDQRQERIENWRAAVRRSRKWIRINEQKEQKRVEYLRLSTLPMTFFIISTLGLCILSRRF</sequence>
<keyword evidence="7" id="KW-0319">Glycerol metabolism</keyword>
<dbReference type="Pfam" id="PF00370">
    <property type="entry name" value="FGGY_N"/>
    <property type="match status" value="1"/>
</dbReference>
<comment type="catalytic activity">
    <reaction evidence="10">
        <text>glycerol + ATP = sn-glycerol 3-phosphate + ADP + H(+)</text>
        <dbReference type="Rhea" id="RHEA:21644"/>
        <dbReference type="ChEBI" id="CHEBI:15378"/>
        <dbReference type="ChEBI" id="CHEBI:17754"/>
        <dbReference type="ChEBI" id="CHEBI:30616"/>
        <dbReference type="ChEBI" id="CHEBI:57597"/>
        <dbReference type="ChEBI" id="CHEBI:456216"/>
        <dbReference type="EC" id="2.7.1.30"/>
    </reaction>
</comment>
<comment type="caution">
    <text evidence="17">The sequence shown here is derived from an EMBL/GenBank/DDBJ whole genome shotgun (WGS) entry which is preliminary data.</text>
</comment>
<evidence type="ECO:0000313" key="17">
    <source>
        <dbReference type="EMBL" id="KAH9517449.1"/>
    </source>
</evidence>
<dbReference type="Gene3D" id="3.30.420.40">
    <property type="match status" value="2"/>
</dbReference>
<evidence type="ECO:0000256" key="8">
    <source>
        <dbReference type="ARBA" id="ARBA00022840"/>
    </source>
</evidence>
<evidence type="ECO:0000313" key="18">
    <source>
        <dbReference type="Proteomes" id="UP000790347"/>
    </source>
</evidence>
<dbReference type="GO" id="GO:0046167">
    <property type="term" value="P:glycerol-3-phosphate biosynthetic process"/>
    <property type="evidence" value="ECO:0007669"/>
    <property type="project" value="TreeGrafter"/>
</dbReference>
<keyword evidence="8" id="KW-0067">ATP-binding</keyword>
<evidence type="ECO:0000256" key="1">
    <source>
        <dbReference type="ARBA" id="ARBA00005190"/>
    </source>
</evidence>
<keyword evidence="14" id="KW-1133">Transmembrane helix</keyword>
<dbReference type="EMBL" id="ASGP02000003">
    <property type="protein sequence ID" value="KAH9517449.1"/>
    <property type="molecule type" value="Genomic_DNA"/>
</dbReference>
<dbReference type="SUPFAM" id="SSF53067">
    <property type="entry name" value="Actin-like ATPase domain"/>
    <property type="match status" value="2"/>
</dbReference>
<evidence type="ECO:0000256" key="7">
    <source>
        <dbReference type="ARBA" id="ARBA00022798"/>
    </source>
</evidence>
<evidence type="ECO:0000256" key="2">
    <source>
        <dbReference type="ARBA" id="ARBA00009156"/>
    </source>
</evidence>
<evidence type="ECO:0000256" key="3">
    <source>
        <dbReference type="ARBA" id="ARBA00012099"/>
    </source>
</evidence>